<protein>
    <submittedName>
        <fullName evidence="2">Uncharacterized protein LOC117569308</fullName>
    </submittedName>
</protein>
<name>A0A6P8YGA8_DROAB</name>
<dbReference type="OrthoDB" id="7830973at2759"/>
<dbReference type="AlphaFoldDB" id="A0A6P8YGA8"/>
<dbReference type="RefSeq" id="XP_034106312.2">
    <property type="nucleotide sequence ID" value="XM_034250421.2"/>
</dbReference>
<reference evidence="2" key="1">
    <citation type="submission" date="2025-08" db="UniProtKB">
        <authorList>
            <consortium name="RefSeq"/>
        </authorList>
    </citation>
    <scope>IDENTIFICATION</scope>
    <source>
        <strain evidence="2">15112-1751.03</strain>
        <tissue evidence="2">Whole Adult</tissue>
    </source>
</reference>
<accession>A0A6P8YGA8</accession>
<sequence>MYKTIDQLVAKAQNHKELRQQHIISTRTEKVKLKVNLQLNLQQVISHNMNCTLIINVILLTIFMSSQLSESAPINGSNPYQAFSSPIDISGQPVREKRSPNDYFICYPSSVVFGYYNNKANALETHRRSDDFSRPAAPFDSYQAAIDRADRERAAYKDSFGK</sequence>
<organism evidence="1 2">
    <name type="scientific">Drosophila albomicans</name>
    <name type="common">Fruit fly</name>
    <dbReference type="NCBI Taxonomy" id="7291"/>
    <lineage>
        <taxon>Eukaryota</taxon>
        <taxon>Metazoa</taxon>
        <taxon>Ecdysozoa</taxon>
        <taxon>Arthropoda</taxon>
        <taxon>Hexapoda</taxon>
        <taxon>Insecta</taxon>
        <taxon>Pterygota</taxon>
        <taxon>Neoptera</taxon>
        <taxon>Endopterygota</taxon>
        <taxon>Diptera</taxon>
        <taxon>Brachycera</taxon>
        <taxon>Muscomorpha</taxon>
        <taxon>Ephydroidea</taxon>
        <taxon>Drosophilidae</taxon>
        <taxon>Drosophila</taxon>
    </lineage>
</organism>
<evidence type="ECO:0000313" key="1">
    <source>
        <dbReference type="Proteomes" id="UP000515160"/>
    </source>
</evidence>
<dbReference type="GeneID" id="117569308"/>
<evidence type="ECO:0000313" key="2">
    <source>
        <dbReference type="RefSeq" id="XP_034106312.2"/>
    </source>
</evidence>
<keyword evidence="1" id="KW-1185">Reference proteome</keyword>
<dbReference type="Proteomes" id="UP000515160">
    <property type="component" value="Chromosome 3"/>
</dbReference>
<gene>
    <name evidence="2" type="primary">LOC117569308</name>
</gene>
<proteinExistence type="predicted"/>